<dbReference type="AlphaFoldDB" id="A0A0A9DLL5"/>
<proteinExistence type="predicted"/>
<organism evidence="1">
    <name type="scientific">Arundo donax</name>
    <name type="common">Giant reed</name>
    <name type="synonym">Donax arundinaceus</name>
    <dbReference type="NCBI Taxonomy" id="35708"/>
    <lineage>
        <taxon>Eukaryota</taxon>
        <taxon>Viridiplantae</taxon>
        <taxon>Streptophyta</taxon>
        <taxon>Embryophyta</taxon>
        <taxon>Tracheophyta</taxon>
        <taxon>Spermatophyta</taxon>
        <taxon>Magnoliopsida</taxon>
        <taxon>Liliopsida</taxon>
        <taxon>Poales</taxon>
        <taxon>Poaceae</taxon>
        <taxon>PACMAD clade</taxon>
        <taxon>Arundinoideae</taxon>
        <taxon>Arundineae</taxon>
        <taxon>Arundo</taxon>
    </lineage>
</organism>
<keyword evidence="1" id="KW-0808">Transferase</keyword>
<protein>
    <submittedName>
        <fullName evidence="1">Serine/threonine-protein kinase RIO1</fullName>
    </submittedName>
</protein>
<reference evidence="1" key="1">
    <citation type="submission" date="2014-09" db="EMBL/GenBank/DDBJ databases">
        <authorList>
            <person name="Magalhaes I.L.F."/>
            <person name="Oliveira U."/>
            <person name="Santos F.R."/>
            <person name="Vidigal T.H.D.A."/>
            <person name="Brescovit A.D."/>
            <person name="Santos A.J."/>
        </authorList>
    </citation>
    <scope>NUCLEOTIDE SEQUENCE</scope>
    <source>
        <tissue evidence="1">Shoot tissue taken approximately 20 cm above the soil surface</tissue>
    </source>
</reference>
<reference evidence="1" key="2">
    <citation type="journal article" date="2015" name="Data Brief">
        <title>Shoot transcriptome of the giant reed, Arundo donax.</title>
        <authorList>
            <person name="Barrero R.A."/>
            <person name="Guerrero F.D."/>
            <person name="Moolhuijzen P."/>
            <person name="Goolsby J.A."/>
            <person name="Tidwell J."/>
            <person name="Bellgard S.E."/>
            <person name="Bellgard M.I."/>
        </authorList>
    </citation>
    <scope>NUCLEOTIDE SEQUENCE</scope>
    <source>
        <tissue evidence="1">Shoot tissue taken approximately 20 cm above the soil surface</tissue>
    </source>
</reference>
<evidence type="ECO:0000313" key="1">
    <source>
        <dbReference type="EMBL" id="JAD89494.1"/>
    </source>
</evidence>
<name>A0A0A9DLL5_ARUDO</name>
<accession>A0A0A9DLL5</accession>
<dbReference type="GO" id="GO:0016301">
    <property type="term" value="F:kinase activity"/>
    <property type="evidence" value="ECO:0007669"/>
    <property type="project" value="UniProtKB-KW"/>
</dbReference>
<keyword evidence="1" id="KW-0418">Kinase</keyword>
<dbReference type="EMBL" id="GBRH01208401">
    <property type="protein sequence ID" value="JAD89494.1"/>
    <property type="molecule type" value="Transcribed_RNA"/>
</dbReference>
<sequence>MKMVHGTRLIARWDLRKGRLLGRRTRRK</sequence>